<evidence type="ECO:0000313" key="5">
    <source>
        <dbReference type="Proteomes" id="UP000638732"/>
    </source>
</evidence>
<accession>A0A965ZJE5</accession>
<dbReference type="PANTHER" id="PTHR43156:SF2">
    <property type="entry name" value="STAGE II SPORULATION PROTEIN E"/>
    <property type="match status" value="1"/>
</dbReference>
<evidence type="ECO:0000313" key="4">
    <source>
        <dbReference type="EMBL" id="NCD72244.1"/>
    </source>
</evidence>
<dbReference type="SUPFAM" id="SSF81606">
    <property type="entry name" value="PP2C-like"/>
    <property type="match status" value="1"/>
</dbReference>
<evidence type="ECO:0000259" key="3">
    <source>
        <dbReference type="PROSITE" id="PS50110"/>
    </source>
</evidence>
<keyword evidence="2" id="KW-0597">Phosphoprotein</keyword>
<evidence type="ECO:0000256" key="1">
    <source>
        <dbReference type="ARBA" id="ARBA00022801"/>
    </source>
</evidence>
<dbReference type="InterPro" id="IPR001789">
    <property type="entry name" value="Sig_transdc_resp-reg_receiver"/>
</dbReference>
<dbReference type="InterPro" id="IPR036457">
    <property type="entry name" value="PPM-type-like_dom_sf"/>
</dbReference>
<dbReference type="RefSeq" id="WP_166588198.1">
    <property type="nucleotide sequence ID" value="NZ_WWEO01000045.1"/>
</dbReference>
<dbReference type="GO" id="GO:0000160">
    <property type="term" value="P:phosphorelay signal transduction system"/>
    <property type="evidence" value="ECO:0007669"/>
    <property type="project" value="InterPro"/>
</dbReference>
<dbReference type="PANTHER" id="PTHR43156">
    <property type="entry name" value="STAGE II SPORULATION PROTEIN E-RELATED"/>
    <property type="match status" value="1"/>
</dbReference>
<proteinExistence type="predicted"/>
<keyword evidence="5" id="KW-1185">Reference proteome</keyword>
<dbReference type="SUPFAM" id="SSF52172">
    <property type="entry name" value="CheY-like"/>
    <property type="match status" value="1"/>
</dbReference>
<feature type="modified residue" description="4-aspartylphosphate" evidence="2">
    <location>
        <position position="58"/>
    </location>
</feature>
<keyword evidence="1" id="KW-0378">Hydrolase</keyword>
<dbReference type="GO" id="GO:0016791">
    <property type="term" value="F:phosphatase activity"/>
    <property type="evidence" value="ECO:0007669"/>
    <property type="project" value="TreeGrafter"/>
</dbReference>
<sequence>MTATPTLKKILLVDDNPLFLKMMAKAFNKAGFECVIAHSANEAIRHMATDVPHAILSDYQMPIMNGIEFRKYVLKQPLLKDIPFIFLTDFSDKDLVITGLGLQAIDYVLKDTPVSVIVTKLYNLLNTVSKQRELSEMEVKKAAAALNIRTVPQKAPDIEGYEINFWHQTFQDIPGGDFIDFIPVTDRFNFIILGDVMGKKWMAWFLSFSFLSYIRAAVRFGVSSQEYSPAGILAKVNEIICGDDALKDILATLSLLMVDKETNQITYAGAGDLPVIHYQAKTKKFEQLRCSGLLLGMFADGQYDEKQIDMRSGDQLFIFTDGIIDYATADGAKSDYNLFTAQLEKLTGSSNSFNKVKQFLIQHPPHTVVDDSSIIHIYKK</sequence>
<organism evidence="4 5">
    <name type="scientific">Mucilaginibacter agri</name>
    <dbReference type="NCBI Taxonomy" id="2695265"/>
    <lineage>
        <taxon>Bacteria</taxon>
        <taxon>Pseudomonadati</taxon>
        <taxon>Bacteroidota</taxon>
        <taxon>Sphingobacteriia</taxon>
        <taxon>Sphingobacteriales</taxon>
        <taxon>Sphingobacteriaceae</taxon>
        <taxon>Mucilaginibacter</taxon>
    </lineage>
</organism>
<dbReference type="EMBL" id="WWEO01000045">
    <property type="protein sequence ID" value="NCD72244.1"/>
    <property type="molecule type" value="Genomic_DNA"/>
</dbReference>
<dbReference type="Gene3D" id="3.40.50.2300">
    <property type="match status" value="1"/>
</dbReference>
<dbReference type="CDD" id="cd00156">
    <property type="entry name" value="REC"/>
    <property type="match status" value="1"/>
</dbReference>
<dbReference type="Gene3D" id="3.60.40.10">
    <property type="entry name" value="PPM-type phosphatase domain"/>
    <property type="match status" value="1"/>
</dbReference>
<reference evidence="4" key="2">
    <citation type="submission" date="2020-10" db="EMBL/GenBank/DDBJ databases">
        <title>Mucilaginibacter sp. nov., isolated from soil.</title>
        <authorList>
            <person name="Jeon C.O."/>
        </authorList>
    </citation>
    <scope>NUCLEOTIDE SEQUENCE</scope>
    <source>
        <strain evidence="4">R11</strain>
    </source>
</reference>
<gene>
    <name evidence="4" type="ORF">GSY63_22965</name>
</gene>
<dbReference type="InterPro" id="IPR052016">
    <property type="entry name" value="Bact_Sigma-Reg"/>
</dbReference>
<evidence type="ECO:0000256" key="2">
    <source>
        <dbReference type="PROSITE-ProRule" id="PRU00169"/>
    </source>
</evidence>
<feature type="domain" description="Response regulatory" evidence="3">
    <location>
        <begin position="9"/>
        <end position="125"/>
    </location>
</feature>
<dbReference type="PROSITE" id="PS50110">
    <property type="entry name" value="RESPONSE_REGULATORY"/>
    <property type="match status" value="1"/>
</dbReference>
<dbReference type="Pfam" id="PF07228">
    <property type="entry name" value="SpoIIE"/>
    <property type="match status" value="1"/>
</dbReference>
<protein>
    <submittedName>
        <fullName evidence="4">SpoIIE family protein phosphatase</fullName>
    </submittedName>
</protein>
<dbReference type="InterPro" id="IPR011006">
    <property type="entry name" value="CheY-like_superfamily"/>
</dbReference>
<comment type="caution">
    <text evidence="4">The sequence shown here is derived from an EMBL/GenBank/DDBJ whole genome shotgun (WGS) entry which is preliminary data.</text>
</comment>
<reference evidence="4" key="1">
    <citation type="submission" date="2020-01" db="EMBL/GenBank/DDBJ databases">
        <authorList>
            <person name="Seo Y.L."/>
        </authorList>
    </citation>
    <scope>NUCLEOTIDE SEQUENCE</scope>
    <source>
        <strain evidence="4">R11</strain>
    </source>
</reference>
<dbReference type="Pfam" id="PF00072">
    <property type="entry name" value="Response_reg"/>
    <property type="match status" value="1"/>
</dbReference>
<dbReference type="Proteomes" id="UP000638732">
    <property type="component" value="Unassembled WGS sequence"/>
</dbReference>
<dbReference type="SMART" id="SM00331">
    <property type="entry name" value="PP2C_SIG"/>
    <property type="match status" value="1"/>
</dbReference>
<name>A0A965ZJE5_9SPHI</name>
<dbReference type="InterPro" id="IPR001932">
    <property type="entry name" value="PPM-type_phosphatase-like_dom"/>
</dbReference>
<dbReference type="AlphaFoldDB" id="A0A965ZJE5"/>
<dbReference type="SMART" id="SM00448">
    <property type="entry name" value="REC"/>
    <property type="match status" value="1"/>
</dbReference>